<evidence type="ECO:0000313" key="3">
    <source>
        <dbReference type="EMBL" id="QDR79499.1"/>
    </source>
</evidence>
<dbReference type="FunFam" id="3.90.226.10:FF:000009">
    <property type="entry name" value="Carnitinyl-CoA dehydratase"/>
    <property type="match status" value="1"/>
</dbReference>
<dbReference type="FunFam" id="1.10.12.10:FF:000001">
    <property type="entry name" value="Probable enoyl-CoA hydratase, mitochondrial"/>
    <property type="match status" value="1"/>
</dbReference>
<evidence type="ECO:0000256" key="1">
    <source>
        <dbReference type="ARBA" id="ARBA00005254"/>
    </source>
</evidence>
<dbReference type="Gene3D" id="3.90.226.10">
    <property type="entry name" value="2-enoyl-CoA Hydratase, Chain A, domain 1"/>
    <property type="match status" value="1"/>
</dbReference>
<dbReference type="Gene3D" id="1.10.12.10">
    <property type="entry name" value="Lyase 2-enoyl-coa Hydratase, Chain A, domain 2"/>
    <property type="match status" value="1"/>
</dbReference>
<dbReference type="InterPro" id="IPR014748">
    <property type="entry name" value="Enoyl-CoA_hydra_C"/>
</dbReference>
<name>A0A517DQ66_9FIRM</name>
<dbReference type="PANTHER" id="PTHR11941:SF54">
    <property type="entry name" value="ENOYL-COA HYDRATASE, MITOCHONDRIAL"/>
    <property type="match status" value="1"/>
</dbReference>
<keyword evidence="2 3" id="KW-0456">Lyase</keyword>
<reference evidence="3 4" key="1">
    <citation type="submission" date="2019-02" db="EMBL/GenBank/DDBJ databases">
        <title>Closed genome of Sporomusa termitida DSM 4440.</title>
        <authorList>
            <person name="Poehlein A."/>
            <person name="Daniel R."/>
        </authorList>
    </citation>
    <scope>NUCLEOTIDE SEQUENCE [LARGE SCALE GENOMIC DNA]</scope>
    <source>
        <strain evidence="3 4">DSM 4440</strain>
    </source>
</reference>
<dbReference type="InterPro" id="IPR029045">
    <property type="entry name" value="ClpP/crotonase-like_dom_sf"/>
</dbReference>
<protein>
    <submittedName>
        <fullName evidence="3">Crotonyl-CoA hydratase</fullName>
        <ecNumber evidence="3">4.2.1.150</ecNumber>
    </submittedName>
</protein>
<keyword evidence="4" id="KW-1185">Reference proteome</keyword>
<organism evidence="3 4">
    <name type="scientific">Sporomusa termitida</name>
    <dbReference type="NCBI Taxonomy" id="2377"/>
    <lineage>
        <taxon>Bacteria</taxon>
        <taxon>Bacillati</taxon>
        <taxon>Bacillota</taxon>
        <taxon>Negativicutes</taxon>
        <taxon>Selenomonadales</taxon>
        <taxon>Sporomusaceae</taxon>
        <taxon>Sporomusa</taxon>
    </lineage>
</organism>
<dbReference type="GO" id="GO:0018812">
    <property type="term" value="F:3-hydroxyacyl-CoA dehydratase activity"/>
    <property type="evidence" value="ECO:0007669"/>
    <property type="project" value="UniProtKB-EC"/>
</dbReference>
<dbReference type="SUPFAM" id="SSF52096">
    <property type="entry name" value="ClpP/crotonase"/>
    <property type="match status" value="1"/>
</dbReference>
<sequence length="262" mass="28112">MGSYQNILVEKEDNGICTVTINRPKVLNALNPETMRELDDAADKIAADLSIRVVIITGSGNKAFVAGADIASMSTMGLWEGREWGVLGGGVSQKIEELPQIVIAAVNGYALGGGTVLATSCNIRLAADNAVFGLPEVKLGIMAGFACTQTLPRLIGVPNAIELMTTGKHINAQEAYRIGLVNKVVPANELLAAAREMAKQIAANGPLAVRLTKRAIYEGLSMDLAAGRIYERELHGLCFTTEDQKEGMRAFLEKRKPNFKDR</sequence>
<dbReference type="GO" id="GO:0006635">
    <property type="term" value="P:fatty acid beta-oxidation"/>
    <property type="evidence" value="ECO:0007669"/>
    <property type="project" value="TreeGrafter"/>
</dbReference>
<evidence type="ECO:0000256" key="2">
    <source>
        <dbReference type="ARBA" id="ARBA00023239"/>
    </source>
</evidence>
<dbReference type="EC" id="4.2.1.150" evidence="3"/>
<proteinExistence type="inferred from homology"/>
<gene>
    <name evidence="3" type="ORF">SPTER_07740</name>
</gene>
<dbReference type="AlphaFoldDB" id="A0A517DQ66"/>
<dbReference type="OrthoDB" id="9771883at2"/>
<dbReference type="RefSeq" id="WP_144349139.1">
    <property type="nucleotide sequence ID" value="NZ_CP036259.1"/>
</dbReference>
<accession>A0A517DQ66</accession>
<evidence type="ECO:0000313" key="4">
    <source>
        <dbReference type="Proteomes" id="UP000320776"/>
    </source>
</evidence>
<comment type="similarity">
    <text evidence="1">Belongs to the enoyl-CoA hydratase/isomerase family.</text>
</comment>
<dbReference type="EMBL" id="CP036259">
    <property type="protein sequence ID" value="QDR79499.1"/>
    <property type="molecule type" value="Genomic_DNA"/>
</dbReference>
<dbReference type="Pfam" id="PF00378">
    <property type="entry name" value="ECH_1"/>
    <property type="match status" value="1"/>
</dbReference>
<dbReference type="CDD" id="cd06558">
    <property type="entry name" value="crotonase-like"/>
    <property type="match status" value="1"/>
</dbReference>
<dbReference type="PANTHER" id="PTHR11941">
    <property type="entry name" value="ENOYL-COA HYDRATASE-RELATED"/>
    <property type="match status" value="1"/>
</dbReference>
<dbReference type="KEGG" id="sted:SPTER_07740"/>
<dbReference type="InterPro" id="IPR001753">
    <property type="entry name" value="Enoyl-CoA_hydra/iso"/>
</dbReference>
<dbReference type="Proteomes" id="UP000320776">
    <property type="component" value="Chromosome"/>
</dbReference>